<evidence type="ECO:0000313" key="5">
    <source>
        <dbReference type="Proteomes" id="UP001523216"/>
    </source>
</evidence>
<dbReference type="PANTHER" id="PTHR30487">
    <property type="entry name" value="TYPE 4 PREPILIN-LIKE PROTEINS LEADER PEPTIDE-PROCESSING ENZYME"/>
    <property type="match status" value="1"/>
</dbReference>
<feature type="transmembrane region" description="Helical" evidence="2">
    <location>
        <begin position="211"/>
        <end position="228"/>
    </location>
</feature>
<dbReference type="InterPro" id="IPR000045">
    <property type="entry name" value="Prepilin_IV_endopep_pep"/>
</dbReference>
<protein>
    <submittedName>
        <fullName evidence="4">A24 family peptidase</fullName>
    </submittedName>
</protein>
<dbReference type="EMBL" id="JAMQOL010000053">
    <property type="protein sequence ID" value="MCM4082950.1"/>
    <property type="molecule type" value="Genomic_DNA"/>
</dbReference>
<reference evidence="4 5" key="1">
    <citation type="submission" date="2022-06" db="EMBL/GenBank/DDBJ databases">
        <title>Actinoplanes abujensis sp. nov., isolated from Nigerian arid soil.</title>
        <authorList>
            <person name="Ding P."/>
        </authorList>
    </citation>
    <scope>NUCLEOTIDE SEQUENCE [LARGE SCALE GENOMIC DNA]</scope>
    <source>
        <strain evidence="5">TRM88002</strain>
    </source>
</reference>
<organism evidence="4 5">
    <name type="scientific">Paractinoplanes hotanensis</name>
    <dbReference type="NCBI Taxonomy" id="2906497"/>
    <lineage>
        <taxon>Bacteria</taxon>
        <taxon>Bacillati</taxon>
        <taxon>Actinomycetota</taxon>
        <taxon>Actinomycetes</taxon>
        <taxon>Micromonosporales</taxon>
        <taxon>Micromonosporaceae</taxon>
        <taxon>Paractinoplanes</taxon>
    </lineage>
</organism>
<comment type="caution">
    <text evidence="4">The sequence shown here is derived from an EMBL/GenBank/DDBJ whole genome shotgun (WGS) entry which is preliminary data.</text>
</comment>
<comment type="similarity">
    <text evidence="1">Belongs to the peptidase A24 family.</text>
</comment>
<dbReference type="Gene3D" id="1.20.120.1220">
    <property type="match status" value="1"/>
</dbReference>
<accession>A0ABT0YAX1</accession>
<dbReference type="PANTHER" id="PTHR30487:SF0">
    <property type="entry name" value="PREPILIN LEADER PEPTIDASE_N-METHYLTRANSFERASE-RELATED"/>
    <property type="match status" value="1"/>
</dbReference>
<keyword evidence="2" id="KW-1133">Transmembrane helix</keyword>
<evidence type="ECO:0000256" key="1">
    <source>
        <dbReference type="ARBA" id="ARBA00005801"/>
    </source>
</evidence>
<dbReference type="Pfam" id="PF01478">
    <property type="entry name" value="Peptidase_A24"/>
    <property type="match status" value="1"/>
</dbReference>
<keyword evidence="5" id="KW-1185">Reference proteome</keyword>
<dbReference type="RefSeq" id="WP_251802666.1">
    <property type="nucleotide sequence ID" value="NZ_JAMQOL010000053.1"/>
</dbReference>
<gene>
    <name evidence="4" type="ORF">LXN57_35865</name>
</gene>
<feature type="transmembrane region" description="Helical" evidence="2">
    <location>
        <begin position="169"/>
        <end position="191"/>
    </location>
</feature>
<name>A0ABT0YAX1_9ACTN</name>
<keyword evidence="2" id="KW-0812">Transmembrane</keyword>
<proteinExistence type="inferred from homology"/>
<feature type="transmembrane region" description="Helical" evidence="2">
    <location>
        <begin position="137"/>
        <end position="157"/>
    </location>
</feature>
<evidence type="ECO:0000259" key="3">
    <source>
        <dbReference type="Pfam" id="PF01478"/>
    </source>
</evidence>
<dbReference type="InterPro" id="IPR050882">
    <property type="entry name" value="Prepilin_peptidase/N-MTase"/>
</dbReference>
<feature type="transmembrane region" description="Helical" evidence="2">
    <location>
        <begin position="88"/>
        <end position="106"/>
    </location>
</feature>
<keyword evidence="2" id="KW-0472">Membrane</keyword>
<dbReference type="Proteomes" id="UP001523216">
    <property type="component" value="Unassembled WGS sequence"/>
</dbReference>
<sequence>MSVPLVVLAAVFGGSAAAFLPRVAHRLAVSFGEPPRLACARCGRRFATGPAGWVRVGAFCRCSRPYAMTVLTGAAASTLLAATLGPSWLLPVHLSAIVPGLLLALIDLRCLRLPDKLVGALAVIAVTPLALLRPERLGSALVAGGLILTAYLVIALLPGHGLGLGDVKLAAVLATILGFTGWPSVVVGLVVPHLINGPVALAMLLARRRRPIPFGPALLAGALIAVTTA</sequence>
<evidence type="ECO:0000256" key="2">
    <source>
        <dbReference type="SAM" id="Phobius"/>
    </source>
</evidence>
<evidence type="ECO:0000313" key="4">
    <source>
        <dbReference type="EMBL" id="MCM4082950.1"/>
    </source>
</evidence>
<feature type="domain" description="Prepilin type IV endopeptidase peptidase" evidence="3">
    <location>
        <begin position="101"/>
        <end position="188"/>
    </location>
</feature>